<dbReference type="VEuPathDB" id="FungiDB:G647_04879"/>
<protein>
    <submittedName>
        <fullName evidence="1">Uncharacterized protein</fullName>
    </submittedName>
</protein>
<name>V9D9V9_9EURO</name>
<proteinExistence type="predicted"/>
<dbReference type="Proteomes" id="UP000030678">
    <property type="component" value="Unassembled WGS sequence"/>
</dbReference>
<dbReference type="RefSeq" id="XP_008727438.1">
    <property type="nucleotide sequence ID" value="XM_008729216.1"/>
</dbReference>
<sequence>MAEALENLPIVSGPNTGFDHAFNLAYAIPRYDVAAVAVTMDANIFRKSSSPRVNAIKRLCHRGVSGSIATMQTLGRCRSSWRKRRNDAQPRQRRLGSSLENASAAISLGLMIAGNSSQNPSTVLVHRPLKKSVARWPFLYCLQRVQAQYPVEGDGPCGDDTIG</sequence>
<reference evidence="1 2" key="1">
    <citation type="submission" date="2013-03" db="EMBL/GenBank/DDBJ databases">
        <title>The Genome Sequence of Cladophialophora carrionii CBS 160.54.</title>
        <authorList>
            <consortium name="The Broad Institute Genomics Platform"/>
            <person name="Cuomo C."/>
            <person name="de Hoog S."/>
            <person name="Gorbushina A."/>
            <person name="Walker B."/>
            <person name="Young S.K."/>
            <person name="Zeng Q."/>
            <person name="Gargeya S."/>
            <person name="Fitzgerald M."/>
            <person name="Haas B."/>
            <person name="Abouelleil A."/>
            <person name="Allen A.W."/>
            <person name="Alvarado L."/>
            <person name="Arachchi H.M."/>
            <person name="Berlin A.M."/>
            <person name="Chapman S.B."/>
            <person name="Gainer-Dewar J."/>
            <person name="Goldberg J."/>
            <person name="Griggs A."/>
            <person name="Gujja S."/>
            <person name="Hansen M."/>
            <person name="Howarth C."/>
            <person name="Imamovic A."/>
            <person name="Ireland A."/>
            <person name="Larimer J."/>
            <person name="McCowan C."/>
            <person name="Murphy C."/>
            <person name="Pearson M."/>
            <person name="Poon T.W."/>
            <person name="Priest M."/>
            <person name="Roberts A."/>
            <person name="Saif S."/>
            <person name="Shea T."/>
            <person name="Sisk P."/>
            <person name="Sykes S."/>
            <person name="Wortman J."/>
            <person name="Nusbaum C."/>
            <person name="Birren B."/>
        </authorList>
    </citation>
    <scope>NUCLEOTIDE SEQUENCE [LARGE SCALE GENOMIC DNA]</scope>
    <source>
        <strain evidence="1 2">CBS 160.54</strain>
    </source>
</reference>
<dbReference type="GeneID" id="19983372"/>
<dbReference type="AlphaFoldDB" id="V9D9V9"/>
<evidence type="ECO:0000313" key="1">
    <source>
        <dbReference type="EMBL" id="ETI23083.1"/>
    </source>
</evidence>
<organism evidence="1 2">
    <name type="scientific">Cladophialophora carrionii CBS 160.54</name>
    <dbReference type="NCBI Taxonomy" id="1279043"/>
    <lineage>
        <taxon>Eukaryota</taxon>
        <taxon>Fungi</taxon>
        <taxon>Dikarya</taxon>
        <taxon>Ascomycota</taxon>
        <taxon>Pezizomycotina</taxon>
        <taxon>Eurotiomycetes</taxon>
        <taxon>Chaetothyriomycetidae</taxon>
        <taxon>Chaetothyriales</taxon>
        <taxon>Herpotrichiellaceae</taxon>
        <taxon>Cladophialophora</taxon>
    </lineage>
</organism>
<accession>V9D9V9</accession>
<evidence type="ECO:0000313" key="2">
    <source>
        <dbReference type="Proteomes" id="UP000030678"/>
    </source>
</evidence>
<gene>
    <name evidence="1" type="ORF">G647_04879</name>
</gene>
<dbReference type="EMBL" id="KB822705">
    <property type="protein sequence ID" value="ETI23083.1"/>
    <property type="molecule type" value="Genomic_DNA"/>
</dbReference>
<dbReference type="HOGENOM" id="CLU_1626845_0_0_1"/>